<feature type="transmembrane region" description="Helical" evidence="6">
    <location>
        <begin position="339"/>
        <end position="357"/>
    </location>
</feature>
<reference evidence="7 8" key="1">
    <citation type="journal article" date="2009" name="Nat. Genet.">
        <title>The genome of the cucumber, Cucumis sativus L.</title>
        <authorList>
            <person name="Huang S."/>
            <person name="Li R."/>
            <person name="Zhang Z."/>
            <person name="Li L."/>
            <person name="Gu X."/>
            <person name="Fan W."/>
            <person name="Lucas W.J."/>
            <person name="Wang X."/>
            <person name="Xie B."/>
            <person name="Ni P."/>
            <person name="Ren Y."/>
            <person name="Zhu H."/>
            <person name="Li J."/>
            <person name="Lin K."/>
            <person name="Jin W."/>
            <person name="Fei Z."/>
            <person name="Li G."/>
            <person name="Staub J."/>
            <person name="Kilian A."/>
            <person name="van der Vossen E.A."/>
            <person name="Wu Y."/>
            <person name="Guo J."/>
            <person name="He J."/>
            <person name="Jia Z."/>
            <person name="Ren Y."/>
            <person name="Tian G."/>
            <person name="Lu Y."/>
            <person name="Ruan J."/>
            <person name="Qian W."/>
            <person name="Wang M."/>
            <person name="Huang Q."/>
            <person name="Li B."/>
            <person name="Xuan Z."/>
            <person name="Cao J."/>
            <person name="Asan"/>
            <person name="Wu Z."/>
            <person name="Zhang J."/>
            <person name="Cai Q."/>
            <person name="Bai Y."/>
            <person name="Zhao B."/>
            <person name="Han Y."/>
            <person name="Li Y."/>
            <person name="Li X."/>
            <person name="Wang S."/>
            <person name="Shi Q."/>
            <person name="Liu S."/>
            <person name="Cho W.K."/>
            <person name="Kim J.Y."/>
            <person name="Xu Y."/>
            <person name="Heller-Uszynska K."/>
            <person name="Miao H."/>
            <person name="Cheng Z."/>
            <person name="Zhang S."/>
            <person name="Wu J."/>
            <person name="Yang Y."/>
            <person name="Kang H."/>
            <person name="Li M."/>
            <person name="Liang H."/>
            <person name="Ren X."/>
            <person name="Shi Z."/>
            <person name="Wen M."/>
            <person name="Jian M."/>
            <person name="Yang H."/>
            <person name="Zhang G."/>
            <person name="Yang Z."/>
            <person name="Chen R."/>
            <person name="Liu S."/>
            <person name="Li J."/>
            <person name="Ma L."/>
            <person name="Liu H."/>
            <person name="Zhou Y."/>
            <person name="Zhao J."/>
            <person name="Fang X."/>
            <person name="Li G."/>
            <person name="Fang L."/>
            <person name="Li Y."/>
            <person name="Liu D."/>
            <person name="Zheng H."/>
            <person name="Zhang Y."/>
            <person name="Qin N."/>
            <person name="Li Z."/>
            <person name="Yang G."/>
            <person name="Yang S."/>
            <person name="Bolund L."/>
            <person name="Kristiansen K."/>
            <person name="Zheng H."/>
            <person name="Li S."/>
            <person name="Zhang X."/>
            <person name="Yang H."/>
            <person name="Wang J."/>
            <person name="Sun R."/>
            <person name="Zhang B."/>
            <person name="Jiang S."/>
            <person name="Wang J."/>
            <person name="Du Y."/>
            <person name="Li S."/>
        </authorList>
    </citation>
    <scope>NUCLEOTIDE SEQUENCE [LARGE SCALE GENOMIC DNA]</scope>
    <source>
        <strain evidence="8">cv. 9930</strain>
    </source>
</reference>
<evidence type="ECO:0000256" key="3">
    <source>
        <dbReference type="ARBA" id="ARBA00022692"/>
    </source>
</evidence>
<gene>
    <name evidence="7" type="ORF">Csa_5G141050</name>
</gene>
<dbReference type="Gramene" id="KGN49931">
    <property type="protein sequence ID" value="KGN49931"/>
    <property type="gene ID" value="Csa_5G141050"/>
</dbReference>
<feature type="transmembrane region" description="Helical" evidence="6">
    <location>
        <begin position="276"/>
        <end position="296"/>
    </location>
</feature>
<organism evidence="7 8">
    <name type="scientific">Cucumis sativus</name>
    <name type="common">Cucumber</name>
    <dbReference type="NCBI Taxonomy" id="3659"/>
    <lineage>
        <taxon>Eukaryota</taxon>
        <taxon>Viridiplantae</taxon>
        <taxon>Streptophyta</taxon>
        <taxon>Embryophyta</taxon>
        <taxon>Tracheophyta</taxon>
        <taxon>Spermatophyta</taxon>
        <taxon>Magnoliopsida</taxon>
        <taxon>eudicotyledons</taxon>
        <taxon>Gunneridae</taxon>
        <taxon>Pentapetalae</taxon>
        <taxon>rosids</taxon>
        <taxon>fabids</taxon>
        <taxon>Cucurbitales</taxon>
        <taxon>Cucurbitaceae</taxon>
        <taxon>Benincaseae</taxon>
        <taxon>Cucumis</taxon>
    </lineage>
</organism>
<feature type="transmembrane region" description="Helical" evidence="6">
    <location>
        <begin position="179"/>
        <end position="196"/>
    </location>
</feature>
<dbReference type="EMBL" id="CM002926">
    <property type="protein sequence ID" value="KGN49931.1"/>
    <property type="molecule type" value="Genomic_DNA"/>
</dbReference>
<dbReference type="PANTHER" id="PTHR11206">
    <property type="entry name" value="MULTIDRUG RESISTANCE PROTEIN"/>
    <property type="match status" value="1"/>
</dbReference>
<reference evidence="7 8" key="2">
    <citation type="journal article" date="2009" name="PLoS ONE">
        <title>An integrated genetic and cytogenetic map of the cucumber genome.</title>
        <authorList>
            <person name="Ren Y."/>
            <person name="Zhang Z."/>
            <person name="Liu J."/>
            <person name="Staub J.E."/>
            <person name="Han Y."/>
            <person name="Cheng Z."/>
            <person name="Li X."/>
            <person name="Lu J."/>
            <person name="Miao H."/>
            <person name="Kang H."/>
            <person name="Xie B."/>
            <person name="Gu X."/>
            <person name="Wang X."/>
            <person name="Du Y."/>
            <person name="Jin W."/>
            <person name="Huang S."/>
        </authorList>
    </citation>
    <scope>NUCLEOTIDE SEQUENCE [LARGE SCALE GENOMIC DNA]</scope>
    <source>
        <strain evidence="8">cv. 9930</strain>
    </source>
</reference>
<dbReference type="NCBIfam" id="TIGR00797">
    <property type="entry name" value="matE"/>
    <property type="match status" value="1"/>
</dbReference>
<dbReference type="Proteomes" id="UP000029981">
    <property type="component" value="Chromosome 5"/>
</dbReference>
<dbReference type="OMA" id="SAWSGEC"/>
<evidence type="ECO:0000256" key="5">
    <source>
        <dbReference type="ARBA" id="ARBA00023136"/>
    </source>
</evidence>
<keyword evidence="4 6" id="KW-1133">Transmembrane helix</keyword>
<dbReference type="CDD" id="cd13132">
    <property type="entry name" value="MATE_eukaryotic"/>
    <property type="match status" value="1"/>
</dbReference>
<name>A0A0A0KQF2_CUCSA</name>
<evidence type="ECO:0000256" key="1">
    <source>
        <dbReference type="ARBA" id="ARBA00004141"/>
    </source>
</evidence>
<feature type="transmembrane region" description="Helical" evidence="6">
    <location>
        <begin position="447"/>
        <end position="467"/>
    </location>
</feature>
<sequence length="532" mass="58497">MEAPLLNGVAEADYPPLRTFSDLKRVFFAESTKLWKIAAPIVFGIICQYGINSLTSIFVGHIGDVELSAVSISVSVIGTFAFGFMVLDLVKFLLIMRILSLDMRLVHLYLPLGMGSALETLCGQAYGAGQVYLLGVYMQRSWIILTVSSFFILPIYWYAEPVLKLLGQADEIAEVAGWFTRLLIPELFSMAIVFPTQKFLQAQSKVNVLAYIGLMALLLHAAMLWLFIFVFNSNLTGAAIASNISSWVTAIAQVIYVVGWCKDGWTGLSRAAFNDIWAFVGLSFSSAVMICLELWYMMSIIILTGHLDNAALLENGQQVHGIIMRLQGDIRLGQGNKTFMNINGFEAMLFIGINAAISVRVSNELGQGHPLATKYSVYVTVFQSLLLGLLSMVIILITKDHFAVIYTSSKEMQAAVSKLAYLLGVTMVLNSVQPVISGVAIGAGWQTLVACINLGSYYVFGLPLGYLLGYTKHFGVQGLWGGMICGLSLQTILLLITLYKTNWTHEVNLSIERMKRWGGQEAKIDVTAADYI</sequence>
<reference evidence="7 8" key="4">
    <citation type="journal article" date="2011" name="BMC Genomics">
        <title>RNA-Seq improves annotation of protein-coding genes in the cucumber genome.</title>
        <authorList>
            <person name="Li Z."/>
            <person name="Zhang Z."/>
            <person name="Yan P."/>
            <person name="Huang S."/>
            <person name="Fei Z."/>
            <person name="Lin K."/>
        </authorList>
    </citation>
    <scope>NUCLEOTIDE SEQUENCE [LARGE SCALE GENOMIC DNA]</scope>
    <source>
        <strain evidence="8">cv. 9930</strain>
    </source>
</reference>
<dbReference type="Pfam" id="PF01554">
    <property type="entry name" value="MatE"/>
    <property type="match status" value="2"/>
</dbReference>
<dbReference type="AlphaFoldDB" id="A0A0A0KQF2"/>
<dbReference type="GO" id="GO:0022857">
    <property type="term" value="F:transmembrane transporter activity"/>
    <property type="evidence" value="ECO:0000318"/>
    <property type="project" value="GO_Central"/>
</dbReference>
<feature type="transmembrane region" description="Helical" evidence="6">
    <location>
        <begin position="377"/>
        <end position="398"/>
    </location>
</feature>
<proteinExistence type="inferred from homology"/>
<dbReference type="GO" id="GO:1990961">
    <property type="term" value="P:xenobiotic detoxification by transmembrane export across the plasma membrane"/>
    <property type="evidence" value="ECO:0007669"/>
    <property type="project" value="InterPro"/>
</dbReference>
<comment type="subcellular location">
    <subcellularLocation>
        <location evidence="1">Membrane</location>
        <topology evidence="1">Multi-pass membrane protein</topology>
    </subcellularLocation>
</comment>
<feature type="transmembrane region" description="Helical" evidence="6">
    <location>
        <begin position="479"/>
        <end position="499"/>
    </location>
</feature>
<comment type="similarity">
    <text evidence="2 6">Belongs to the multi antimicrobial extrusion (MATE) (TC 2.A.66.1) family.</text>
</comment>
<feature type="transmembrane region" description="Helical" evidence="6">
    <location>
        <begin position="71"/>
        <end position="94"/>
    </location>
</feature>
<evidence type="ECO:0000313" key="8">
    <source>
        <dbReference type="Proteomes" id="UP000029981"/>
    </source>
</evidence>
<dbReference type="GO" id="GO:0015297">
    <property type="term" value="F:antiporter activity"/>
    <property type="evidence" value="ECO:0007669"/>
    <property type="project" value="InterPro"/>
</dbReference>
<dbReference type="InterPro" id="IPR045069">
    <property type="entry name" value="MATE_euk"/>
</dbReference>
<dbReference type="GO" id="GO:0016020">
    <property type="term" value="C:membrane"/>
    <property type="evidence" value="ECO:0000318"/>
    <property type="project" value="GO_Central"/>
</dbReference>
<keyword evidence="3 6" id="KW-0812">Transmembrane</keyword>
<feature type="transmembrane region" description="Helical" evidence="6">
    <location>
        <begin position="34"/>
        <end position="51"/>
    </location>
</feature>
<reference evidence="7 8" key="3">
    <citation type="journal article" date="2010" name="BMC Genomics">
        <title>Transcriptome sequencing and comparative analysis of cucumber flowers with different sex types.</title>
        <authorList>
            <person name="Guo S."/>
            <person name="Zheng Y."/>
            <person name="Joung J.G."/>
            <person name="Liu S."/>
            <person name="Zhang Z."/>
            <person name="Crasta O.R."/>
            <person name="Sobral B.W."/>
            <person name="Xu Y."/>
            <person name="Huang S."/>
            <person name="Fei Z."/>
        </authorList>
    </citation>
    <scope>NUCLEOTIDE SEQUENCE [LARGE SCALE GENOMIC DNA]</scope>
    <source>
        <strain evidence="8">cv. 9930</strain>
    </source>
</reference>
<evidence type="ECO:0000256" key="6">
    <source>
        <dbReference type="RuleBase" id="RU004914"/>
    </source>
</evidence>
<keyword evidence="8" id="KW-1185">Reference proteome</keyword>
<accession>A0A0A0KQF2</accession>
<feature type="transmembrane region" description="Helical" evidence="6">
    <location>
        <begin position="208"/>
        <end position="231"/>
    </location>
</feature>
<dbReference type="GO" id="GO:0042910">
    <property type="term" value="F:xenobiotic transmembrane transporter activity"/>
    <property type="evidence" value="ECO:0007669"/>
    <property type="project" value="InterPro"/>
</dbReference>
<feature type="transmembrane region" description="Helical" evidence="6">
    <location>
        <begin position="142"/>
        <end position="159"/>
    </location>
</feature>
<evidence type="ECO:0000313" key="7">
    <source>
        <dbReference type="EMBL" id="KGN49931.1"/>
    </source>
</evidence>
<feature type="transmembrane region" description="Helical" evidence="6">
    <location>
        <begin position="419"/>
        <end position="441"/>
    </location>
</feature>
<evidence type="ECO:0000256" key="4">
    <source>
        <dbReference type="ARBA" id="ARBA00022989"/>
    </source>
</evidence>
<protein>
    <recommendedName>
        <fullName evidence="6">Protein DETOXIFICATION</fullName>
    </recommendedName>
    <alternativeName>
        <fullName evidence="6">Multidrug and toxic compound extrusion protein</fullName>
    </alternativeName>
</protein>
<evidence type="ECO:0000256" key="2">
    <source>
        <dbReference type="ARBA" id="ARBA00010199"/>
    </source>
</evidence>
<keyword evidence="5 6" id="KW-0472">Membrane</keyword>
<dbReference type="InterPro" id="IPR002528">
    <property type="entry name" value="MATE_fam"/>
</dbReference>